<dbReference type="Proteomes" id="UP000278542">
    <property type="component" value="Unassembled WGS sequence"/>
</dbReference>
<evidence type="ECO:0000313" key="2">
    <source>
        <dbReference type="Proteomes" id="UP000278542"/>
    </source>
</evidence>
<gene>
    <name evidence="1" type="ORF">DES39_0415</name>
</gene>
<organism evidence="1 2">
    <name type="scientific">Orbus hercynius</name>
    <dbReference type="NCBI Taxonomy" id="593135"/>
    <lineage>
        <taxon>Bacteria</taxon>
        <taxon>Pseudomonadati</taxon>
        <taxon>Pseudomonadota</taxon>
        <taxon>Gammaproteobacteria</taxon>
        <taxon>Orbales</taxon>
        <taxon>Orbaceae</taxon>
        <taxon>Orbus</taxon>
    </lineage>
</organism>
<name>A0A495RJ59_9GAMM</name>
<dbReference type="Gene3D" id="2.60.40.1080">
    <property type="match status" value="1"/>
</dbReference>
<keyword evidence="2" id="KW-1185">Reference proteome</keyword>
<accession>A0A495RJ59</accession>
<dbReference type="AlphaFoldDB" id="A0A495RJ59"/>
<proteinExistence type="predicted"/>
<protein>
    <submittedName>
        <fullName evidence="1">Uncharacterized protein</fullName>
    </submittedName>
</protein>
<dbReference type="OrthoDB" id="7066358at2"/>
<comment type="caution">
    <text evidence="1">The sequence shown here is derived from an EMBL/GenBank/DDBJ whole genome shotgun (WGS) entry which is preliminary data.</text>
</comment>
<reference evidence="1 2" key="1">
    <citation type="submission" date="2018-10" db="EMBL/GenBank/DDBJ databases">
        <title>Genomic Encyclopedia of Type Strains, Phase IV (KMG-IV): sequencing the most valuable type-strain genomes for metagenomic binning, comparative biology and taxonomic classification.</title>
        <authorList>
            <person name="Goeker M."/>
        </authorList>
    </citation>
    <scope>NUCLEOTIDE SEQUENCE [LARGE SCALE GENOMIC DNA]</scope>
    <source>
        <strain evidence="1 2">DSM 22228</strain>
    </source>
</reference>
<dbReference type="EMBL" id="RBWY01000001">
    <property type="protein sequence ID" value="RKS87196.1"/>
    <property type="molecule type" value="Genomic_DNA"/>
</dbReference>
<dbReference type="RefSeq" id="WP_121144105.1">
    <property type="nucleotide sequence ID" value="NZ_RBWY01000001.1"/>
</dbReference>
<evidence type="ECO:0000313" key="1">
    <source>
        <dbReference type="EMBL" id="RKS87196.1"/>
    </source>
</evidence>
<sequence>MSLILKNALIIYSAICVILASRLVDASLSISTTKTIQGDKPTFTPEIEENINNFVLFGLNYTDPDTLNTVSYYDNSDISNIGVRGSYPFYDLFSIAPIKQPTEDQYANIDGDLFKELIASSALTMQWFYTNVSGQEVLFTPSKSDTFCNLYSAGKEGPYKVKIFGDLVLRSHYGDPSENTYPNETVSTQPSITYTILNDPGICYAKPALTPSTALGVSASQWDAKSGFLIQSLNSPEKNFPSTGFYGAKFDLLLAKSGLAANYDWSITKGSELVNISVDSSGVHLVFNKIAASSTDLYWNYIMSTDGYEVVVEGIHRTKGYSIKYPFKLTKWFSGWSKANLDNATIGYRGDAKEIIQGCASLSGKYKISEASHVSNAPYNTASSGVSYTREVGTLLGEWGYLSQDNYPGSWGAKESQANSYSRIWLYDTNLGEYCDLHLYNSKYHCISEAGNKNGVCIATN</sequence>